<keyword evidence="3" id="KW-1185">Reference proteome</keyword>
<dbReference type="Proteomes" id="UP000023152">
    <property type="component" value="Unassembled WGS sequence"/>
</dbReference>
<dbReference type="AlphaFoldDB" id="X6LZG1"/>
<evidence type="ECO:0000256" key="1">
    <source>
        <dbReference type="SAM" id="MobiDB-lite"/>
    </source>
</evidence>
<proteinExistence type="predicted"/>
<feature type="non-terminal residue" evidence="2">
    <location>
        <position position="198"/>
    </location>
</feature>
<sequence>MASGEHQLAMPFMTSPTRYYENSINNKDITFLVYYQNTSYKVQLVIYMIYETKEMYNCILIGDMKCNGGMQDSNSNNNNQKYVKEIKTLVRLFGDSITEEELKQKIENHHGNIETVIKDLVQQSIEKESKSEEEGKINELKNTEQKQEQGNTVKEVNGSNKSVQKETEKTEIGNTKPGINLQGYCSNETCLASKAKLP</sequence>
<gene>
    <name evidence="2" type="ORF">RFI_31271</name>
</gene>
<accession>X6LZG1</accession>
<reference evidence="2 3" key="1">
    <citation type="journal article" date="2013" name="Curr. Biol.">
        <title>The Genome of the Foraminiferan Reticulomyxa filosa.</title>
        <authorList>
            <person name="Glockner G."/>
            <person name="Hulsmann N."/>
            <person name="Schleicher M."/>
            <person name="Noegel A.A."/>
            <person name="Eichinger L."/>
            <person name="Gallinger C."/>
            <person name="Pawlowski J."/>
            <person name="Sierra R."/>
            <person name="Euteneuer U."/>
            <person name="Pillet L."/>
            <person name="Moustafa A."/>
            <person name="Platzer M."/>
            <person name="Groth M."/>
            <person name="Szafranski K."/>
            <person name="Schliwa M."/>
        </authorList>
    </citation>
    <scope>NUCLEOTIDE SEQUENCE [LARGE SCALE GENOMIC DNA]</scope>
</reference>
<evidence type="ECO:0000313" key="3">
    <source>
        <dbReference type="Proteomes" id="UP000023152"/>
    </source>
</evidence>
<feature type="compositionally biased region" description="Basic and acidic residues" evidence="1">
    <location>
        <begin position="127"/>
        <end position="147"/>
    </location>
</feature>
<name>X6LZG1_RETFI</name>
<comment type="caution">
    <text evidence="2">The sequence shown here is derived from an EMBL/GenBank/DDBJ whole genome shotgun (WGS) entry which is preliminary data.</text>
</comment>
<protein>
    <submittedName>
        <fullName evidence="2">Uncharacterized protein</fullName>
    </submittedName>
</protein>
<feature type="region of interest" description="Disordered" evidence="1">
    <location>
        <begin position="127"/>
        <end position="178"/>
    </location>
</feature>
<evidence type="ECO:0000313" key="2">
    <source>
        <dbReference type="EMBL" id="ETO06125.1"/>
    </source>
</evidence>
<dbReference type="EMBL" id="ASPP01027477">
    <property type="protein sequence ID" value="ETO06125.1"/>
    <property type="molecule type" value="Genomic_DNA"/>
</dbReference>
<organism evidence="2 3">
    <name type="scientific">Reticulomyxa filosa</name>
    <dbReference type="NCBI Taxonomy" id="46433"/>
    <lineage>
        <taxon>Eukaryota</taxon>
        <taxon>Sar</taxon>
        <taxon>Rhizaria</taxon>
        <taxon>Retaria</taxon>
        <taxon>Foraminifera</taxon>
        <taxon>Monothalamids</taxon>
        <taxon>Reticulomyxidae</taxon>
        <taxon>Reticulomyxa</taxon>
    </lineage>
</organism>
<feature type="compositionally biased region" description="Polar residues" evidence="1">
    <location>
        <begin position="148"/>
        <end position="162"/>
    </location>
</feature>